<gene>
    <name evidence="4" type="ORF">D7B24_003383</name>
</gene>
<proteinExistence type="inferred from homology"/>
<dbReference type="RefSeq" id="XP_028490654.1">
    <property type="nucleotide sequence ID" value="XM_028637574.1"/>
</dbReference>
<dbReference type="InterPro" id="IPR008630">
    <property type="entry name" value="Glyco_trans_34"/>
</dbReference>
<keyword evidence="3" id="KW-0808">Transferase</keyword>
<dbReference type="GO" id="GO:0006487">
    <property type="term" value="P:protein N-linked glycosylation"/>
    <property type="evidence" value="ECO:0007669"/>
    <property type="project" value="TreeGrafter"/>
</dbReference>
<evidence type="ECO:0000256" key="1">
    <source>
        <dbReference type="ARBA" id="ARBA00005664"/>
    </source>
</evidence>
<evidence type="ECO:0000256" key="3">
    <source>
        <dbReference type="ARBA" id="ARBA00022679"/>
    </source>
</evidence>
<keyword evidence="5" id="KW-1185">Reference proteome</keyword>
<name>A0A3M9XY06_9PEZI</name>
<comment type="similarity">
    <text evidence="1">Belongs to the glycosyltransferase 34 family.</text>
</comment>
<evidence type="ECO:0000313" key="4">
    <source>
        <dbReference type="EMBL" id="RNJ52496.1"/>
    </source>
</evidence>
<sequence length="381" mass="43445">MMRQLLFQASRQRTLVISVGTAFVLISLLLVSHSHGPLIVDRVYTRVYSEYSSPLPAVEDFSQLVSALWKPYRHPLDSLNYTTDSGKYYEIANGSQLWQKPLGKDVLILDVDTRVDNKARALGPAIFNKENMTPRAAGMLNHYIYAQIHGYDYKFVKAPIYPDRHQTWVKVPMIREELKTHKFVVFLDADAIFVQPQLPIEFLLGLWNITDGTLVAMAEDPNSPVNRDEKGWVLWNTGFVVAQQSQRTQEMFKVWDECPTGERFPGCEKWAKEWAHEQAAFGNYIRYAYNTTDDLRVIPCGDGNGAAYLGDKKCLGAFVSHFWGHKGVTVEYLHKMVAQGLMRNTKDNHHDAVFNAFVHPLQGNMDKQLKDILADLSDTET</sequence>
<keyword evidence="2" id="KW-0328">Glycosyltransferase</keyword>
<dbReference type="Proteomes" id="UP000267145">
    <property type="component" value="Unassembled WGS sequence"/>
</dbReference>
<evidence type="ECO:0000256" key="2">
    <source>
        <dbReference type="ARBA" id="ARBA00022676"/>
    </source>
</evidence>
<dbReference type="GO" id="GO:0000139">
    <property type="term" value="C:Golgi membrane"/>
    <property type="evidence" value="ECO:0007669"/>
    <property type="project" value="TreeGrafter"/>
</dbReference>
<dbReference type="Gene3D" id="3.90.550.10">
    <property type="entry name" value="Spore Coat Polysaccharide Biosynthesis Protein SpsA, Chain A"/>
    <property type="match status" value="1"/>
</dbReference>
<dbReference type="GeneID" id="39607072"/>
<dbReference type="EMBL" id="RBVV01000197">
    <property type="protein sequence ID" value="RNJ52496.1"/>
    <property type="molecule type" value="Genomic_DNA"/>
</dbReference>
<dbReference type="GO" id="GO:0016757">
    <property type="term" value="F:glycosyltransferase activity"/>
    <property type="evidence" value="ECO:0007669"/>
    <property type="project" value="UniProtKB-KW"/>
</dbReference>
<protein>
    <recommendedName>
        <fullName evidence="6">Nucleotide-diphospho-sugar transferase domain-containing protein</fullName>
    </recommendedName>
</protein>
<accession>A0A3M9XY06</accession>
<dbReference type="AlphaFoldDB" id="A0A3M9XY06"/>
<organism evidence="4 5">
    <name type="scientific">Verticillium nonalfalfae</name>
    <dbReference type="NCBI Taxonomy" id="1051616"/>
    <lineage>
        <taxon>Eukaryota</taxon>
        <taxon>Fungi</taxon>
        <taxon>Dikarya</taxon>
        <taxon>Ascomycota</taxon>
        <taxon>Pezizomycotina</taxon>
        <taxon>Sordariomycetes</taxon>
        <taxon>Hypocreomycetidae</taxon>
        <taxon>Glomerellales</taxon>
        <taxon>Plectosphaerellaceae</taxon>
        <taxon>Verticillium</taxon>
    </lineage>
</organism>
<dbReference type="Pfam" id="PF05637">
    <property type="entry name" value="Glyco_transf_34"/>
    <property type="match status" value="1"/>
</dbReference>
<evidence type="ECO:0008006" key="6">
    <source>
        <dbReference type="Google" id="ProtNLM"/>
    </source>
</evidence>
<evidence type="ECO:0000313" key="5">
    <source>
        <dbReference type="Proteomes" id="UP000267145"/>
    </source>
</evidence>
<reference evidence="4 5" key="1">
    <citation type="submission" date="2018-10" db="EMBL/GenBank/DDBJ databases">
        <title>Genome sequence of Verticillium nonalfalfae VnAa140.</title>
        <authorList>
            <person name="Stajich J.E."/>
            <person name="Kasson M.T."/>
        </authorList>
    </citation>
    <scope>NUCLEOTIDE SEQUENCE [LARGE SCALE GENOMIC DNA]</scope>
    <source>
        <strain evidence="4 5">VnAa140</strain>
    </source>
</reference>
<dbReference type="PANTHER" id="PTHR31306:SF3">
    <property type="entry name" value="NUCLEOTIDE-DIPHOSPHO-SUGAR TRANSFERASE DOMAIN-CONTAINING PROTEIN"/>
    <property type="match status" value="1"/>
</dbReference>
<dbReference type="PANTHER" id="PTHR31306">
    <property type="entry name" value="ALPHA-1,6-MANNOSYLTRANSFERASE MNN11-RELATED"/>
    <property type="match status" value="1"/>
</dbReference>
<comment type="caution">
    <text evidence="4">The sequence shown here is derived from an EMBL/GenBank/DDBJ whole genome shotgun (WGS) entry which is preliminary data.</text>
</comment>
<dbReference type="InterPro" id="IPR029044">
    <property type="entry name" value="Nucleotide-diphossugar_trans"/>
</dbReference>